<dbReference type="EMBL" id="AASSGK010000268">
    <property type="protein sequence ID" value="EFG2164303.1"/>
    <property type="molecule type" value="Genomic_DNA"/>
</dbReference>
<accession>A0AAN3H5P6</accession>
<evidence type="ECO:0000313" key="2">
    <source>
        <dbReference type="Proteomes" id="UP000534332"/>
    </source>
</evidence>
<gene>
    <name evidence="1" type="ORF">BRV02_005533</name>
</gene>
<reference evidence="1 2" key="1">
    <citation type="submission" date="2020-02" db="EMBL/GenBank/DDBJ databases">
        <authorList>
            <person name="Ashton P.M."/>
            <person name="Dallman T."/>
            <person name="Nair S."/>
            <person name="De Pinna E."/>
            <person name="Peters T."/>
            <person name="Grant K."/>
        </authorList>
    </citation>
    <scope>NUCLEOTIDE SEQUENCE [LARGE SCALE GENOMIC DNA]</scope>
    <source>
        <strain evidence="1 2">188143</strain>
    </source>
</reference>
<organism evidence="1 2">
    <name type="scientific">Escherichia coli</name>
    <dbReference type="NCBI Taxonomy" id="562"/>
    <lineage>
        <taxon>Bacteria</taxon>
        <taxon>Pseudomonadati</taxon>
        <taxon>Pseudomonadota</taxon>
        <taxon>Gammaproteobacteria</taxon>
        <taxon>Enterobacterales</taxon>
        <taxon>Enterobacteriaceae</taxon>
        <taxon>Escherichia</taxon>
    </lineage>
</organism>
<protein>
    <submittedName>
        <fullName evidence="1">Antitermination protein</fullName>
    </submittedName>
</protein>
<proteinExistence type="predicted"/>
<dbReference type="Proteomes" id="UP000534332">
    <property type="component" value="Unassembled WGS sequence"/>
</dbReference>
<name>A0AAN3H5P6_ECOLX</name>
<comment type="caution">
    <text evidence="1">The sequence shown here is derived from an EMBL/GenBank/DDBJ whole genome shotgun (WGS) entry which is preliminary data.</text>
</comment>
<sequence>DTCIGKRLHKAEGIVEGMLMMLGVRLEMDRYVERELPGGRTSVFYQRKNSLRS</sequence>
<dbReference type="AlphaFoldDB" id="A0AAN3H5P6"/>
<evidence type="ECO:0000313" key="1">
    <source>
        <dbReference type="EMBL" id="EFG2164303.1"/>
    </source>
</evidence>
<feature type="non-terminal residue" evidence="1">
    <location>
        <position position="1"/>
    </location>
</feature>